<keyword evidence="10" id="KW-1185">Reference proteome</keyword>
<protein>
    <recommendedName>
        <fullName evidence="8">Homeobox domain-containing protein</fullName>
    </recommendedName>
</protein>
<dbReference type="PANTHER" id="PTHR24324">
    <property type="entry name" value="HOMEOBOX PROTEIN HHEX"/>
    <property type="match status" value="1"/>
</dbReference>
<evidence type="ECO:0000256" key="4">
    <source>
        <dbReference type="ARBA" id="ARBA00023242"/>
    </source>
</evidence>
<name>A0A507F7E3_9FUNG</name>
<keyword evidence="2 5" id="KW-0238">DNA-binding</keyword>
<dbReference type="OrthoDB" id="6159439at2759"/>
<dbReference type="STRING" id="246404.A0A507F7E3"/>
<evidence type="ECO:0000256" key="2">
    <source>
        <dbReference type="ARBA" id="ARBA00023125"/>
    </source>
</evidence>
<feature type="compositionally biased region" description="Low complexity" evidence="7">
    <location>
        <begin position="254"/>
        <end position="274"/>
    </location>
</feature>
<dbReference type="GO" id="GO:0005634">
    <property type="term" value="C:nucleus"/>
    <property type="evidence" value="ECO:0007669"/>
    <property type="project" value="UniProtKB-SubCell"/>
</dbReference>
<comment type="subcellular location">
    <subcellularLocation>
        <location evidence="1 5 6">Nucleus</location>
    </subcellularLocation>
</comment>
<evidence type="ECO:0000256" key="3">
    <source>
        <dbReference type="ARBA" id="ARBA00023155"/>
    </source>
</evidence>
<dbReference type="Proteomes" id="UP000320333">
    <property type="component" value="Unassembled WGS sequence"/>
</dbReference>
<dbReference type="AlphaFoldDB" id="A0A507F7E3"/>
<dbReference type="PROSITE" id="PS50071">
    <property type="entry name" value="HOMEOBOX_2"/>
    <property type="match status" value="1"/>
</dbReference>
<reference evidence="9 10" key="1">
    <citation type="journal article" date="2019" name="Sci. Rep.">
        <title>Comparative genomics of chytrid fungi reveal insights into the obligate biotrophic and pathogenic lifestyle of Synchytrium endobioticum.</title>
        <authorList>
            <person name="van de Vossenberg B.T.L.H."/>
            <person name="Warris S."/>
            <person name="Nguyen H.D.T."/>
            <person name="van Gent-Pelzer M.P.E."/>
            <person name="Joly D.L."/>
            <person name="van de Geest H.C."/>
            <person name="Bonants P.J.M."/>
            <person name="Smith D.S."/>
            <person name="Levesque C.A."/>
            <person name="van der Lee T.A.J."/>
        </authorList>
    </citation>
    <scope>NUCLEOTIDE SEQUENCE [LARGE SCALE GENOMIC DNA]</scope>
    <source>
        <strain evidence="9 10">CBS 675.73</strain>
    </source>
</reference>
<dbReference type="SMART" id="SM00389">
    <property type="entry name" value="HOX"/>
    <property type="match status" value="1"/>
</dbReference>
<feature type="region of interest" description="Disordered" evidence="7">
    <location>
        <begin position="55"/>
        <end position="82"/>
    </location>
</feature>
<feature type="DNA-binding region" description="Homeobox" evidence="5">
    <location>
        <begin position="177"/>
        <end position="236"/>
    </location>
</feature>
<organism evidence="9 10">
    <name type="scientific">Chytriomyces confervae</name>
    <dbReference type="NCBI Taxonomy" id="246404"/>
    <lineage>
        <taxon>Eukaryota</taxon>
        <taxon>Fungi</taxon>
        <taxon>Fungi incertae sedis</taxon>
        <taxon>Chytridiomycota</taxon>
        <taxon>Chytridiomycota incertae sedis</taxon>
        <taxon>Chytridiomycetes</taxon>
        <taxon>Chytridiales</taxon>
        <taxon>Chytriomycetaceae</taxon>
        <taxon>Chytriomyces</taxon>
    </lineage>
</organism>
<sequence>MTSELFRSEAELQEIAIVSLLLLSSTQPSTAKSMYANSASLSAQLPWHMAGSQLFQTPTTSLPGSRVGSEEPLHQQQQQQQQQVILPPLSSLVSLPPPPIPSNQLIIPSSPPTDQQNRRFSLMGLAPIAASASPQAVHQAPPLLLETLTESETVSSPASVPIPYTSSTAKTTTTSKQSREGIRATKEQLKVLLSVFEENATPTGLEHSQIGERIGMSRKAVRNWFQNYRAKVRRQSVNSGTTTTRGGGGGGGLVSRSGSLSESESGVGLSPPSLVAAGSV</sequence>
<dbReference type="SUPFAM" id="SSF46689">
    <property type="entry name" value="Homeodomain-like"/>
    <property type="match status" value="1"/>
</dbReference>
<dbReference type="PANTHER" id="PTHR24324:SF5">
    <property type="entry name" value="HEMATOPOIETICALLY-EXPRESSED HOMEOBOX PROTEIN HHEX"/>
    <property type="match status" value="1"/>
</dbReference>
<dbReference type="InterPro" id="IPR009057">
    <property type="entry name" value="Homeodomain-like_sf"/>
</dbReference>
<keyword evidence="4 5" id="KW-0539">Nucleus</keyword>
<feature type="region of interest" description="Disordered" evidence="7">
    <location>
        <begin position="152"/>
        <end position="182"/>
    </location>
</feature>
<comment type="caution">
    <text evidence="9">The sequence shown here is derived from an EMBL/GenBank/DDBJ whole genome shotgun (WGS) entry which is preliminary data.</text>
</comment>
<dbReference type="GO" id="GO:0006357">
    <property type="term" value="P:regulation of transcription by RNA polymerase II"/>
    <property type="evidence" value="ECO:0007669"/>
    <property type="project" value="TreeGrafter"/>
</dbReference>
<dbReference type="InterPro" id="IPR001356">
    <property type="entry name" value="HD"/>
</dbReference>
<gene>
    <name evidence="9" type="ORF">CcCBS67573_g05956</name>
</gene>
<dbReference type="Pfam" id="PF00046">
    <property type="entry name" value="Homeodomain"/>
    <property type="match status" value="1"/>
</dbReference>
<evidence type="ECO:0000313" key="10">
    <source>
        <dbReference type="Proteomes" id="UP000320333"/>
    </source>
</evidence>
<feature type="domain" description="Homeobox" evidence="8">
    <location>
        <begin position="175"/>
        <end position="235"/>
    </location>
</feature>
<evidence type="ECO:0000259" key="8">
    <source>
        <dbReference type="PROSITE" id="PS50071"/>
    </source>
</evidence>
<dbReference type="Gene3D" id="1.10.10.60">
    <property type="entry name" value="Homeodomain-like"/>
    <property type="match status" value="1"/>
</dbReference>
<dbReference type="GO" id="GO:0000978">
    <property type="term" value="F:RNA polymerase II cis-regulatory region sequence-specific DNA binding"/>
    <property type="evidence" value="ECO:0007669"/>
    <property type="project" value="TreeGrafter"/>
</dbReference>
<keyword evidence="3 5" id="KW-0371">Homeobox</keyword>
<feature type="compositionally biased region" description="Low complexity" evidence="7">
    <location>
        <begin position="165"/>
        <end position="176"/>
    </location>
</feature>
<dbReference type="GO" id="GO:0030154">
    <property type="term" value="P:cell differentiation"/>
    <property type="evidence" value="ECO:0007669"/>
    <property type="project" value="TreeGrafter"/>
</dbReference>
<evidence type="ECO:0000256" key="5">
    <source>
        <dbReference type="PROSITE-ProRule" id="PRU00108"/>
    </source>
</evidence>
<evidence type="ECO:0000313" key="9">
    <source>
        <dbReference type="EMBL" id="TPX72042.1"/>
    </source>
</evidence>
<dbReference type="InterPro" id="IPR051000">
    <property type="entry name" value="Homeobox_DNA-bind_prot"/>
</dbReference>
<dbReference type="CDD" id="cd00086">
    <property type="entry name" value="homeodomain"/>
    <property type="match status" value="1"/>
</dbReference>
<evidence type="ECO:0000256" key="1">
    <source>
        <dbReference type="ARBA" id="ARBA00004123"/>
    </source>
</evidence>
<evidence type="ECO:0000256" key="7">
    <source>
        <dbReference type="SAM" id="MobiDB-lite"/>
    </source>
</evidence>
<accession>A0A507F7E3</accession>
<feature type="region of interest" description="Disordered" evidence="7">
    <location>
        <begin position="234"/>
        <end position="280"/>
    </location>
</feature>
<dbReference type="EMBL" id="QEAP01000233">
    <property type="protein sequence ID" value="TPX72042.1"/>
    <property type="molecule type" value="Genomic_DNA"/>
</dbReference>
<evidence type="ECO:0000256" key="6">
    <source>
        <dbReference type="RuleBase" id="RU000682"/>
    </source>
</evidence>
<proteinExistence type="predicted"/>